<reference evidence="2 3" key="1">
    <citation type="journal article" date="2006" name="J. Bacteriol.">
        <title>Complete genome sequence of the dehalorespiring bacterium Desulfitobacterium hafniense Y51 and comparison with Dehalococcoides ethenogenes 195.</title>
        <authorList>
            <person name="Nonaka H."/>
            <person name="Keresztes G."/>
            <person name="Shinoda Y."/>
            <person name="Ikenaga Y."/>
            <person name="Abe M."/>
            <person name="Naito K."/>
            <person name="Inatomi K."/>
            <person name="Furukawa K."/>
            <person name="Inui M."/>
            <person name="Yukawa H."/>
        </authorList>
    </citation>
    <scope>NUCLEOTIDE SEQUENCE [LARGE SCALE GENOMIC DNA]</scope>
    <source>
        <strain evidence="2 3">Y51</strain>
    </source>
</reference>
<keyword evidence="1" id="KW-0812">Transmembrane</keyword>
<dbReference type="EMBL" id="AP008230">
    <property type="protein sequence ID" value="BAE81925.1"/>
    <property type="molecule type" value="Genomic_DNA"/>
</dbReference>
<dbReference type="KEGG" id="dsy:DSY0136"/>
<sequence>MRPCREEKMVKKYNYRPGREKKSRTIKKVQHRHPSEYLNDLEEWQRYQYDPGHYLGGNIHPQLKYASGTKAGKYFAALCLMLGVISGIGTVFTFIEGVGNILALLMTLLFISVGLTCFGGSKE</sequence>
<feature type="transmembrane region" description="Helical" evidence="1">
    <location>
        <begin position="74"/>
        <end position="95"/>
    </location>
</feature>
<keyword evidence="1" id="KW-1133">Transmembrane helix</keyword>
<evidence type="ECO:0000256" key="1">
    <source>
        <dbReference type="SAM" id="Phobius"/>
    </source>
</evidence>
<feature type="transmembrane region" description="Helical" evidence="1">
    <location>
        <begin position="101"/>
        <end position="120"/>
    </location>
</feature>
<dbReference type="AlphaFoldDB" id="Q251W7"/>
<gene>
    <name evidence="2" type="ordered locus">DSY0136</name>
</gene>
<dbReference type="STRING" id="138119.DSY0136"/>
<proteinExistence type="predicted"/>
<name>Q251W7_DESHY</name>
<evidence type="ECO:0000313" key="2">
    <source>
        <dbReference type="EMBL" id="BAE81925.1"/>
    </source>
</evidence>
<accession>Q251W7</accession>
<dbReference type="Proteomes" id="UP000001946">
    <property type="component" value="Chromosome"/>
</dbReference>
<protein>
    <submittedName>
        <fullName evidence="2">Uncharacterized protein</fullName>
    </submittedName>
</protein>
<organism evidence="2 3">
    <name type="scientific">Desulfitobacterium hafniense (strain Y51)</name>
    <dbReference type="NCBI Taxonomy" id="138119"/>
    <lineage>
        <taxon>Bacteria</taxon>
        <taxon>Bacillati</taxon>
        <taxon>Bacillota</taxon>
        <taxon>Clostridia</taxon>
        <taxon>Eubacteriales</taxon>
        <taxon>Desulfitobacteriaceae</taxon>
        <taxon>Desulfitobacterium</taxon>
    </lineage>
</organism>
<keyword evidence="1" id="KW-0472">Membrane</keyword>
<dbReference type="HOGENOM" id="CLU_2105033_0_0_9"/>
<evidence type="ECO:0000313" key="3">
    <source>
        <dbReference type="Proteomes" id="UP000001946"/>
    </source>
</evidence>
<keyword evidence="3" id="KW-1185">Reference proteome</keyword>